<accession>A0A1D6EGD5</accession>
<protein>
    <submittedName>
        <fullName evidence="1">Uncharacterized protein</fullName>
    </submittedName>
</protein>
<sequence>MKQHAGSRVFFLHGATPLFAPVARLPRRRRPPPTPAPFQLGASSSHGSSLCPLPPSALPPLGQQWHDAPCSYSLARQQLPWTPRFFSSALFIFLPAAVPVQLHFPMAVSPTHLAAIHPCARPSMCSVNRSVQRATTSPCRHHASLVARRQRAPSDGMQVQLRSDFSQVVRFK</sequence>
<evidence type="ECO:0000313" key="1">
    <source>
        <dbReference type="EMBL" id="ONM19231.1"/>
    </source>
</evidence>
<proteinExistence type="predicted"/>
<name>A0A1D6EGD5_MAIZE</name>
<organism evidence="1">
    <name type="scientific">Zea mays</name>
    <name type="common">Maize</name>
    <dbReference type="NCBI Taxonomy" id="4577"/>
    <lineage>
        <taxon>Eukaryota</taxon>
        <taxon>Viridiplantae</taxon>
        <taxon>Streptophyta</taxon>
        <taxon>Embryophyta</taxon>
        <taxon>Tracheophyta</taxon>
        <taxon>Spermatophyta</taxon>
        <taxon>Magnoliopsida</taxon>
        <taxon>Liliopsida</taxon>
        <taxon>Poales</taxon>
        <taxon>Poaceae</taxon>
        <taxon>PACMAD clade</taxon>
        <taxon>Panicoideae</taxon>
        <taxon>Andropogonodae</taxon>
        <taxon>Andropogoneae</taxon>
        <taxon>Tripsacinae</taxon>
        <taxon>Zea</taxon>
    </lineage>
</organism>
<reference evidence="1" key="1">
    <citation type="submission" date="2015-12" db="EMBL/GenBank/DDBJ databases">
        <title>Update maize B73 reference genome by single molecule sequencing technologies.</title>
        <authorList>
            <consortium name="Maize Genome Sequencing Project"/>
            <person name="Ware D."/>
        </authorList>
    </citation>
    <scope>NUCLEOTIDE SEQUENCE [LARGE SCALE GENOMIC DNA]</scope>
    <source>
        <tissue evidence="1">Seedling</tissue>
    </source>
</reference>
<gene>
    <name evidence="1" type="ORF">ZEAMMB73_Zm00001d004577</name>
</gene>
<dbReference type="InParanoid" id="A0A1D6EGD5"/>
<dbReference type="AlphaFoldDB" id="A0A1D6EGD5"/>
<dbReference type="EMBL" id="CM007648">
    <property type="protein sequence ID" value="ONM19231.1"/>
    <property type="molecule type" value="Genomic_DNA"/>
</dbReference>